<dbReference type="GO" id="GO:0005737">
    <property type="term" value="C:cytoplasm"/>
    <property type="evidence" value="ECO:0007669"/>
    <property type="project" value="TreeGrafter"/>
</dbReference>
<dbReference type="PROSITE" id="PS50975">
    <property type="entry name" value="ATP_GRASP"/>
    <property type="match status" value="1"/>
</dbReference>
<dbReference type="GO" id="GO:0009432">
    <property type="term" value="P:SOS response"/>
    <property type="evidence" value="ECO:0007669"/>
    <property type="project" value="TreeGrafter"/>
</dbReference>
<dbReference type="PANTHER" id="PTHR21621:SF7">
    <property type="entry name" value="RIBOSOMAL PROTEIN BS6--L-GLUTAMATE LIGASE"/>
    <property type="match status" value="1"/>
</dbReference>
<protein>
    <recommendedName>
        <fullName evidence="2">ATP-grasp domain-containing protein</fullName>
    </recommendedName>
</protein>
<comment type="caution">
    <text evidence="3">The sequence shown here is derived from an EMBL/GenBank/DDBJ whole genome shotgun (WGS) entry which is preliminary data.</text>
</comment>
<keyword evidence="4" id="KW-1185">Reference proteome</keyword>
<dbReference type="InterPro" id="IPR013651">
    <property type="entry name" value="ATP-grasp_RimK-type"/>
</dbReference>
<dbReference type="Proteomes" id="UP000473278">
    <property type="component" value="Unassembled WGS sequence"/>
</dbReference>
<evidence type="ECO:0000313" key="4">
    <source>
        <dbReference type="Proteomes" id="UP000473278"/>
    </source>
</evidence>
<evidence type="ECO:0000259" key="2">
    <source>
        <dbReference type="PROSITE" id="PS50975"/>
    </source>
</evidence>
<dbReference type="GO" id="GO:0046872">
    <property type="term" value="F:metal ion binding"/>
    <property type="evidence" value="ECO:0007669"/>
    <property type="project" value="InterPro"/>
</dbReference>
<dbReference type="InterPro" id="IPR011761">
    <property type="entry name" value="ATP-grasp"/>
</dbReference>
<accession>A0A6M1T8C8</accession>
<dbReference type="EMBL" id="JAALLT010000007">
    <property type="protein sequence ID" value="NGP78155.1"/>
    <property type="molecule type" value="Genomic_DNA"/>
</dbReference>
<dbReference type="Pfam" id="PF08443">
    <property type="entry name" value="RimK"/>
    <property type="match status" value="1"/>
</dbReference>
<keyword evidence="1" id="KW-0067">ATP-binding</keyword>
<dbReference type="PANTHER" id="PTHR21621">
    <property type="entry name" value="RIBOSOMAL PROTEIN S6 MODIFICATION PROTEIN"/>
    <property type="match status" value="1"/>
</dbReference>
<evidence type="ECO:0000256" key="1">
    <source>
        <dbReference type="PROSITE-ProRule" id="PRU00409"/>
    </source>
</evidence>
<dbReference type="SUPFAM" id="SSF56059">
    <property type="entry name" value="Glutathione synthetase ATP-binding domain-like"/>
    <property type="match status" value="1"/>
</dbReference>
<dbReference type="GO" id="GO:0018169">
    <property type="term" value="F:ribosomal S6-glutamic acid ligase activity"/>
    <property type="evidence" value="ECO:0007669"/>
    <property type="project" value="TreeGrafter"/>
</dbReference>
<organism evidence="3 4">
    <name type="scientific">Halalkalibaculum roseum</name>
    <dbReference type="NCBI Taxonomy" id="2709311"/>
    <lineage>
        <taxon>Bacteria</taxon>
        <taxon>Pseudomonadati</taxon>
        <taxon>Balneolota</taxon>
        <taxon>Balneolia</taxon>
        <taxon>Balneolales</taxon>
        <taxon>Balneolaceae</taxon>
        <taxon>Halalkalibaculum</taxon>
    </lineage>
</organism>
<feature type="domain" description="ATP-grasp" evidence="2">
    <location>
        <begin position="92"/>
        <end position="146"/>
    </location>
</feature>
<sequence length="333" mass="39267">MIAIHKGTNDFSSKWIEYCDEQEISYNIVDCYSNDIIWQLRECDSLMWHFKQSNPKDILFAKELTYALQTAGKNVFPDFHTAWHFDDKVGQKYLLEAIGAPMVPSYVFYKKQEALRWIEKTEFPKVFKLRRGAGSSHVKLVNNKSDAQKLVSRAFGRGFSQYDKMANLKDRWYKYRKDKTEFWDVIKGILRFAKKPEFARIAGNEKGYVYFQDFIPENDYDIRVVVIDGKAFAIKRLVREGDFRASGSGHIKYEKQHFNKETIRMSFEVADKVNSQCLALDYIFKDDRPLIVELSYGFVKEVYYDCTGYWDRDLNWHEGPFNAQGWMVETLKS</sequence>
<dbReference type="GO" id="GO:0005524">
    <property type="term" value="F:ATP binding"/>
    <property type="evidence" value="ECO:0007669"/>
    <property type="project" value="UniProtKB-UniRule"/>
</dbReference>
<dbReference type="Gene3D" id="3.30.470.20">
    <property type="entry name" value="ATP-grasp fold, B domain"/>
    <property type="match status" value="1"/>
</dbReference>
<keyword evidence="1" id="KW-0547">Nucleotide-binding</keyword>
<name>A0A6M1T8C8_9BACT</name>
<proteinExistence type="predicted"/>
<reference evidence="3 4" key="1">
    <citation type="submission" date="2020-02" db="EMBL/GenBank/DDBJ databases">
        <title>Balneolaceae bacterium YR4-1, complete genome.</title>
        <authorList>
            <person name="Li Y."/>
            <person name="Wu S."/>
        </authorList>
    </citation>
    <scope>NUCLEOTIDE SEQUENCE [LARGE SCALE GENOMIC DNA]</scope>
    <source>
        <strain evidence="3 4">YR4-1</strain>
    </source>
</reference>
<evidence type="ECO:0000313" key="3">
    <source>
        <dbReference type="EMBL" id="NGP78155.1"/>
    </source>
</evidence>
<dbReference type="InterPro" id="IPR013815">
    <property type="entry name" value="ATP_grasp_subdomain_1"/>
</dbReference>
<dbReference type="Gene3D" id="3.30.1490.20">
    <property type="entry name" value="ATP-grasp fold, A domain"/>
    <property type="match status" value="1"/>
</dbReference>
<gene>
    <name evidence="3" type="ORF">G3570_16045</name>
</gene>
<dbReference type="AlphaFoldDB" id="A0A6M1T8C8"/>